<feature type="transmembrane region" description="Helical" evidence="1">
    <location>
        <begin position="144"/>
        <end position="164"/>
    </location>
</feature>
<feature type="transmembrane region" description="Helical" evidence="1">
    <location>
        <begin position="195"/>
        <end position="215"/>
    </location>
</feature>
<dbReference type="PANTHER" id="PTHR36435">
    <property type="entry name" value="SLR1288 PROTEIN"/>
    <property type="match status" value="1"/>
</dbReference>
<dbReference type="Pfam" id="PF02517">
    <property type="entry name" value="Rce1-like"/>
    <property type="match status" value="1"/>
</dbReference>
<sequence>MKTEPNWRMAVAVYAVYNAIIFATWAAVGADYRNLVAEPVALQRLVLPLALGAVFAIAAVTWLGWWQPATREASASRPGWPLWLVLAPMLGFFVANASAIHWPALSATHIAMLAAASVMVGFNEELVTRGVLVTGLRGSRRSEVGVWFWSSLLFGAMHVPNALFGLPLTGGLIQAVFAFLMGGAFYVVRRTSGSIWLCMALHGAWDFTSFCMQASGSTSDAAMLFQFGTYLLAIAMVVVVLRRR</sequence>
<feature type="transmembrane region" description="Helical" evidence="1">
    <location>
        <begin position="170"/>
        <end position="188"/>
    </location>
</feature>
<feature type="transmembrane region" description="Helical" evidence="1">
    <location>
        <begin position="45"/>
        <end position="66"/>
    </location>
</feature>
<name>A0ABW7F0K4_9BURK</name>
<dbReference type="EC" id="3.4.-.-" evidence="3"/>
<feature type="transmembrane region" description="Helical" evidence="1">
    <location>
        <begin position="7"/>
        <end position="25"/>
    </location>
</feature>
<feature type="transmembrane region" description="Helical" evidence="1">
    <location>
        <begin position="221"/>
        <end position="241"/>
    </location>
</feature>
<evidence type="ECO:0000256" key="1">
    <source>
        <dbReference type="SAM" id="Phobius"/>
    </source>
</evidence>
<proteinExistence type="predicted"/>
<feature type="transmembrane region" description="Helical" evidence="1">
    <location>
        <begin position="78"/>
        <end position="98"/>
    </location>
</feature>
<keyword evidence="1" id="KW-0472">Membrane</keyword>
<dbReference type="RefSeq" id="WP_394478207.1">
    <property type="nucleotide sequence ID" value="NZ_JBIGHV010000003.1"/>
</dbReference>
<evidence type="ECO:0000313" key="4">
    <source>
        <dbReference type="Proteomes" id="UP001606210"/>
    </source>
</evidence>
<dbReference type="InterPro" id="IPR003675">
    <property type="entry name" value="Rce1/LyrA-like_dom"/>
</dbReference>
<dbReference type="EMBL" id="JBIGHV010000003">
    <property type="protein sequence ID" value="MFG6430157.1"/>
    <property type="molecule type" value="Genomic_DNA"/>
</dbReference>
<feature type="domain" description="CAAX prenyl protease 2/Lysostaphin resistance protein A-like" evidence="2">
    <location>
        <begin position="109"/>
        <end position="207"/>
    </location>
</feature>
<comment type="caution">
    <text evidence="3">The sequence shown here is derived from an EMBL/GenBank/DDBJ whole genome shotgun (WGS) entry which is preliminary data.</text>
</comment>
<gene>
    <name evidence="3" type="ORF">ACG00Y_09555</name>
</gene>
<keyword evidence="1" id="KW-1133">Transmembrane helix</keyword>
<reference evidence="3 4" key="1">
    <citation type="submission" date="2024-08" db="EMBL/GenBank/DDBJ databases">
        <authorList>
            <person name="Lu H."/>
        </authorList>
    </citation>
    <scope>NUCLEOTIDE SEQUENCE [LARGE SCALE GENOMIC DNA]</scope>
    <source>
        <strain evidence="3 4">LYH14W</strain>
    </source>
</reference>
<organism evidence="3 4">
    <name type="scientific">Pelomonas parva</name>
    <dbReference type="NCBI Taxonomy" id="3299032"/>
    <lineage>
        <taxon>Bacteria</taxon>
        <taxon>Pseudomonadati</taxon>
        <taxon>Pseudomonadota</taxon>
        <taxon>Betaproteobacteria</taxon>
        <taxon>Burkholderiales</taxon>
        <taxon>Sphaerotilaceae</taxon>
        <taxon>Roseateles</taxon>
    </lineage>
</organism>
<protein>
    <submittedName>
        <fullName evidence="3">CPBP family intramembrane glutamic endopeptidase</fullName>
        <ecNumber evidence="3">3.4.-.-</ecNumber>
    </submittedName>
</protein>
<dbReference type="GO" id="GO:0016787">
    <property type="term" value="F:hydrolase activity"/>
    <property type="evidence" value="ECO:0007669"/>
    <property type="project" value="UniProtKB-KW"/>
</dbReference>
<evidence type="ECO:0000259" key="2">
    <source>
        <dbReference type="Pfam" id="PF02517"/>
    </source>
</evidence>
<keyword evidence="4" id="KW-1185">Reference proteome</keyword>
<keyword evidence="3" id="KW-0378">Hydrolase</keyword>
<feature type="transmembrane region" description="Helical" evidence="1">
    <location>
        <begin position="104"/>
        <end position="123"/>
    </location>
</feature>
<dbReference type="InterPro" id="IPR052710">
    <property type="entry name" value="CAAX_protease"/>
</dbReference>
<dbReference type="Proteomes" id="UP001606210">
    <property type="component" value="Unassembled WGS sequence"/>
</dbReference>
<accession>A0ABW7F0K4</accession>
<dbReference type="PANTHER" id="PTHR36435:SF1">
    <property type="entry name" value="CAAX AMINO TERMINAL PROTEASE FAMILY PROTEIN"/>
    <property type="match status" value="1"/>
</dbReference>
<keyword evidence="1" id="KW-0812">Transmembrane</keyword>
<evidence type="ECO:0000313" key="3">
    <source>
        <dbReference type="EMBL" id="MFG6430157.1"/>
    </source>
</evidence>